<reference evidence="2" key="2">
    <citation type="submission" date="2018-03" db="EMBL/GenBank/DDBJ databases">
        <title>The Triticum urartu genome reveals the dynamic nature of wheat genome evolution.</title>
        <authorList>
            <person name="Ling H."/>
            <person name="Ma B."/>
            <person name="Shi X."/>
            <person name="Liu H."/>
            <person name="Dong L."/>
            <person name="Sun H."/>
            <person name="Cao Y."/>
            <person name="Gao Q."/>
            <person name="Zheng S."/>
            <person name="Li Y."/>
            <person name="Yu Y."/>
            <person name="Du H."/>
            <person name="Qi M."/>
            <person name="Li Y."/>
            <person name="Yu H."/>
            <person name="Cui Y."/>
            <person name="Wang N."/>
            <person name="Chen C."/>
            <person name="Wu H."/>
            <person name="Zhao Y."/>
            <person name="Zhang J."/>
            <person name="Li Y."/>
            <person name="Zhou W."/>
            <person name="Zhang B."/>
            <person name="Hu W."/>
            <person name="Eijk M."/>
            <person name="Tang J."/>
            <person name="Witsenboer H."/>
            <person name="Zhao S."/>
            <person name="Li Z."/>
            <person name="Zhang A."/>
            <person name="Wang D."/>
            <person name="Liang C."/>
        </authorList>
    </citation>
    <scope>NUCLEOTIDE SEQUENCE [LARGE SCALE GENOMIC DNA]</scope>
    <source>
        <strain evidence="2">cv. G1812</strain>
    </source>
</reference>
<dbReference type="Proteomes" id="UP000015106">
    <property type="component" value="Chromosome 1"/>
</dbReference>
<keyword evidence="1" id="KW-1133">Transmembrane helix</keyword>
<reference evidence="2" key="3">
    <citation type="submission" date="2022-06" db="UniProtKB">
        <authorList>
            <consortium name="EnsemblPlants"/>
        </authorList>
    </citation>
    <scope>IDENTIFICATION</scope>
</reference>
<dbReference type="AlphaFoldDB" id="A0A8R7JVB5"/>
<sequence length="51" mass="5733">MEESPPCLFALLVLEVQIFGMNPFLMPPIPTVLVHSFLFLLAYAIALMEKP</sequence>
<feature type="transmembrane region" description="Helical" evidence="1">
    <location>
        <begin position="32"/>
        <end position="48"/>
    </location>
</feature>
<accession>A0A8R7JVB5</accession>
<protein>
    <submittedName>
        <fullName evidence="2">Uncharacterized protein</fullName>
    </submittedName>
</protein>
<proteinExistence type="predicted"/>
<evidence type="ECO:0000256" key="1">
    <source>
        <dbReference type="SAM" id="Phobius"/>
    </source>
</evidence>
<reference evidence="3" key="1">
    <citation type="journal article" date="2013" name="Nature">
        <title>Draft genome of the wheat A-genome progenitor Triticum urartu.</title>
        <authorList>
            <person name="Ling H.Q."/>
            <person name="Zhao S."/>
            <person name="Liu D."/>
            <person name="Wang J."/>
            <person name="Sun H."/>
            <person name="Zhang C."/>
            <person name="Fan H."/>
            <person name="Li D."/>
            <person name="Dong L."/>
            <person name="Tao Y."/>
            <person name="Gao C."/>
            <person name="Wu H."/>
            <person name="Li Y."/>
            <person name="Cui Y."/>
            <person name="Guo X."/>
            <person name="Zheng S."/>
            <person name="Wang B."/>
            <person name="Yu K."/>
            <person name="Liang Q."/>
            <person name="Yang W."/>
            <person name="Lou X."/>
            <person name="Chen J."/>
            <person name="Feng M."/>
            <person name="Jian J."/>
            <person name="Zhang X."/>
            <person name="Luo G."/>
            <person name="Jiang Y."/>
            <person name="Liu J."/>
            <person name="Wang Z."/>
            <person name="Sha Y."/>
            <person name="Zhang B."/>
            <person name="Wu H."/>
            <person name="Tang D."/>
            <person name="Shen Q."/>
            <person name="Xue P."/>
            <person name="Zou S."/>
            <person name="Wang X."/>
            <person name="Liu X."/>
            <person name="Wang F."/>
            <person name="Yang Y."/>
            <person name="An X."/>
            <person name="Dong Z."/>
            <person name="Zhang K."/>
            <person name="Zhang X."/>
            <person name="Luo M.C."/>
            <person name="Dvorak J."/>
            <person name="Tong Y."/>
            <person name="Wang J."/>
            <person name="Yang H."/>
            <person name="Li Z."/>
            <person name="Wang D."/>
            <person name="Zhang A."/>
            <person name="Wang J."/>
        </authorList>
    </citation>
    <scope>NUCLEOTIDE SEQUENCE</scope>
    <source>
        <strain evidence="3">cv. G1812</strain>
    </source>
</reference>
<organism evidence="2 3">
    <name type="scientific">Triticum urartu</name>
    <name type="common">Red wild einkorn</name>
    <name type="synonym">Crithodium urartu</name>
    <dbReference type="NCBI Taxonomy" id="4572"/>
    <lineage>
        <taxon>Eukaryota</taxon>
        <taxon>Viridiplantae</taxon>
        <taxon>Streptophyta</taxon>
        <taxon>Embryophyta</taxon>
        <taxon>Tracheophyta</taxon>
        <taxon>Spermatophyta</taxon>
        <taxon>Magnoliopsida</taxon>
        <taxon>Liliopsida</taxon>
        <taxon>Poales</taxon>
        <taxon>Poaceae</taxon>
        <taxon>BOP clade</taxon>
        <taxon>Pooideae</taxon>
        <taxon>Triticodae</taxon>
        <taxon>Triticeae</taxon>
        <taxon>Triticinae</taxon>
        <taxon>Triticum</taxon>
    </lineage>
</organism>
<keyword evidence="3" id="KW-1185">Reference proteome</keyword>
<evidence type="ECO:0000313" key="2">
    <source>
        <dbReference type="EnsemblPlants" id="TuG1812G0100000588.01.T01.cds401522"/>
    </source>
</evidence>
<dbReference type="EnsemblPlants" id="TuG1812G0100000588.01.T01">
    <property type="protein sequence ID" value="TuG1812G0100000588.01.T01.cds401522"/>
    <property type="gene ID" value="TuG1812G0100000588.01"/>
</dbReference>
<keyword evidence="1" id="KW-0472">Membrane</keyword>
<dbReference type="Gramene" id="TuG1812G0100000588.01.T01">
    <property type="protein sequence ID" value="TuG1812G0100000588.01.T01.cds401522"/>
    <property type="gene ID" value="TuG1812G0100000588.01"/>
</dbReference>
<keyword evidence="1" id="KW-0812">Transmembrane</keyword>
<evidence type="ECO:0000313" key="3">
    <source>
        <dbReference type="Proteomes" id="UP000015106"/>
    </source>
</evidence>
<name>A0A8R7JVB5_TRIUA</name>